<keyword evidence="5" id="KW-0029">Amino-acid transport</keyword>
<evidence type="ECO:0000313" key="10">
    <source>
        <dbReference type="EMBL" id="OEH76352.1"/>
    </source>
</evidence>
<feature type="transmembrane region" description="Helical" evidence="9">
    <location>
        <begin position="78"/>
        <end position="98"/>
    </location>
</feature>
<dbReference type="PANTHER" id="PTHR20772">
    <property type="entry name" value="PROTEIN FMP42"/>
    <property type="match status" value="1"/>
</dbReference>
<gene>
    <name evidence="10" type="ORF">cyc_04647</name>
</gene>
<name>A0A1D3CYS6_9EIME</name>
<evidence type="ECO:0000256" key="9">
    <source>
        <dbReference type="SAM" id="Phobius"/>
    </source>
</evidence>
<dbReference type="GO" id="GO:0016020">
    <property type="term" value="C:membrane"/>
    <property type="evidence" value="ECO:0007669"/>
    <property type="project" value="UniProtKB-SubCell"/>
</dbReference>
<evidence type="ECO:0000256" key="1">
    <source>
        <dbReference type="ARBA" id="ARBA00004141"/>
    </source>
</evidence>
<comment type="caution">
    <text evidence="10">The sequence shown here is derived from an EMBL/GenBank/DDBJ whole genome shotgun (WGS) entry which is preliminary data.</text>
</comment>
<comment type="similarity">
    <text evidence="2">Belongs to the SLC43A transporter (TC 2.A.1.44) family.</text>
</comment>
<comment type="subcellular location">
    <subcellularLocation>
        <location evidence="1">Membrane</location>
        <topology evidence="1">Multi-pass membrane protein</topology>
    </subcellularLocation>
</comment>
<keyword evidence="11" id="KW-1185">Reference proteome</keyword>
<evidence type="ECO:0000256" key="3">
    <source>
        <dbReference type="ARBA" id="ARBA00022448"/>
    </source>
</evidence>
<evidence type="ECO:0000256" key="5">
    <source>
        <dbReference type="ARBA" id="ARBA00022970"/>
    </source>
</evidence>
<dbReference type="EMBL" id="JROU02001480">
    <property type="protein sequence ID" value="OEH76352.1"/>
    <property type="molecule type" value="Genomic_DNA"/>
</dbReference>
<dbReference type="Proteomes" id="UP000095192">
    <property type="component" value="Unassembled WGS sequence"/>
</dbReference>
<keyword evidence="6 9" id="KW-1133">Transmembrane helix</keyword>
<evidence type="ECO:0000256" key="8">
    <source>
        <dbReference type="SAM" id="MobiDB-lite"/>
    </source>
</evidence>
<proteinExistence type="inferred from homology"/>
<organism evidence="10 11">
    <name type="scientific">Cyclospora cayetanensis</name>
    <dbReference type="NCBI Taxonomy" id="88456"/>
    <lineage>
        <taxon>Eukaryota</taxon>
        <taxon>Sar</taxon>
        <taxon>Alveolata</taxon>
        <taxon>Apicomplexa</taxon>
        <taxon>Conoidasida</taxon>
        <taxon>Coccidia</taxon>
        <taxon>Eucoccidiorida</taxon>
        <taxon>Eimeriorina</taxon>
        <taxon>Eimeriidae</taxon>
        <taxon>Cyclospora</taxon>
    </lineage>
</organism>
<feature type="transmembrane region" description="Helical" evidence="9">
    <location>
        <begin position="262"/>
        <end position="282"/>
    </location>
</feature>
<feature type="region of interest" description="Disordered" evidence="8">
    <location>
        <begin position="1"/>
        <end position="22"/>
    </location>
</feature>
<feature type="transmembrane region" description="Helical" evidence="9">
    <location>
        <begin position="145"/>
        <end position="164"/>
    </location>
</feature>
<reference evidence="10 11" key="1">
    <citation type="journal article" date="2016" name="BMC Genomics">
        <title>Comparative genomics reveals Cyclospora cayetanensis possesses coccidia-like metabolism and invasion components but unique surface antigens.</title>
        <authorList>
            <person name="Liu S."/>
            <person name="Wang L."/>
            <person name="Zheng H."/>
            <person name="Xu Z."/>
            <person name="Roellig D.M."/>
            <person name="Li N."/>
            <person name="Frace M.A."/>
            <person name="Tang K."/>
            <person name="Arrowood M.J."/>
            <person name="Moss D.M."/>
            <person name="Zhang L."/>
            <person name="Feng Y."/>
            <person name="Xiao L."/>
        </authorList>
    </citation>
    <scope>NUCLEOTIDE SEQUENCE [LARGE SCALE GENOMIC DNA]</scope>
    <source>
        <strain evidence="10 11">CHN_HEN01</strain>
    </source>
</reference>
<dbReference type="InterPro" id="IPR036259">
    <property type="entry name" value="MFS_trans_sf"/>
</dbReference>
<dbReference type="AlphaFoldDB" id="A0A1D3CYS6"/>
<feature type="transmembrane region" description="Helical" evidence="9">
    <location>
        <begin position="228"/>
        <end position="250"/>
    </location>
</feature>
<evidence type="ECO:0000256" key="4">
    <source>
        <dbReference type="ARBA" id="ARBA00022692"/>
    </source>
</evidence>
<evidence type="ECO:0000256" key="2">
    <source>
        <dbReference type="ARBA" id="ARBA00006595"/>
    </source>
</evidence>
<feature type="region of interest" description="Disordered" evidence="8">
    <location>
        <begin position="547"/>
        <end position="576"/>
    </location>
</feature>
<dbReference type="GO" id="GO:0006865">
    <property type="term" value="P:amino acid transport"/>
    <property type="evidence" value="ECO:0007669"/>
    <property type="project" value="UniProtKB-KW"/>
</dbReference>
<dbReference type="Gene3D" id="1.20.1250.20">
    <property type="entry name" value="MFS general substrate transporter like domains"/>
    <property type="match status" value="1"/>
</dbReference>
<feature type="compositionally biased region" description="Polar residues" evidence="8">
    <location>
        <begin position="549"/>
        <end position="558"/>
    </location>
</feature>
<evidence type="ECO:0000256" key="7">
    <source>
        <dbReference type="ARBA" id="ARBA00023136"/>
    </source>
</evidence>
<dbReference type="VEuPathDB" id="ToxoDB:cyc_04647"/>
<keyword evidence="4 9" id="KW-0812">Transmembrane</keyword>
<feature type="transmembrane region" description="Helical" evidence="9">
    <location>
        <begin position="410"/>
        <end position="432"/>
    </location>
</feature>
<dbReference type="InterPro" id="IPR052599">
    <property type="entry name" value="SLC43A_AATransporter"/>
</dbReference>
<feature type="transmembrane region" description="Helical" evidence="9">
    <location>
        <begin position="196"/>
        <end position="216"/>
    </location>
</feature>
<feature type="transmembrane region" description="Helical" evidence="9">
    <location>
        <begin position="482"/>
        <end position="501"/>
    </location>
</feature>
<sequence>MVCSSSVSPLPEQGPRGLPSVAQAPHCHVPMTPLEMSNGGAAPHSEGCLSVDALATVMTPGKGASAASPKIPCGAPRGLIIVVYSVYSLLTGAAYFNWTPMADMLYKDGTYEWKCTAEELERFQASGESSTRPRCLEQELALSRLFSAMSTSEFAFAAFAGFLLDSLGPKVTAVGGTLMALCGWVLLAVGHERLNTFIVASLLLGGSSEMCFYPLLPAADLFPGRESTIMAVFGTFRSLSFSIPLVMRAVHVQADAATFKEVVIGFACVCTAGCFLVALLLIPTNAWPRQTAVQETASEDGPKAASQERLWEQETENAAHPATIRVYALHDETEGKDDTAEAPHQLSKGGSGVINGSEGMGSLAQTGEKEGSRHGSDCCANTPAKGFYAAFCASFFGEGTYLREMCSWTFSLMAAAYICVIVDLMFFVPATLHIIPDAYAANQILQVFSFVPCPLLGYMADKVSFMSSQLYCYGSRYWSQRNMGKLMGTAFCLAGFISLSANSMRNHALKNGFTAMCATAVGLSILAGCFLTVLQCMDRRQMLAAARNSKAQRNQQSRNMKRPSKCGRHKTAAEEA</sequence>
<feature type="compositionally biased region" description="Basic residues" evidence="8">
    <location>
        <begin position="559"/>
        <end position="570"/>
    </location>
</feature>
<feature type="region of interest" description="Disordered" evidence="8">
    <location>
        <begin position="292"/>
        <end position="315"/>
    </location>
</feature>
<protein>
    <submittedName>
        <fullName evidence="10">Major facilitator family protein</fullName>
    </submittedName>
</protein>
<feature type="region of interest" description="Disordered" evidence="8">
    <location>
        <begin position="337"/>
        <end position="369"/>
    </location>
</feature>
<evidence type="ECO:0000313" key="11">
    <source>
        <dbReference type="Proteomes" id="UP000095192"/>
    </source>
</evidence>
<dbReference type="VEuPathDB" id="ToxoDB:LOC34618534"/>
<feature type="transmembrane region" description="Helical" evidence="9">
    <location>
        <begin position="171"/>
        <end position="190"/>
    </location>
</feature>
<feature type="transmembrane region" description="Helical" evidence="9">
    <location>
        <begin position="513"/>
        <end position="534"/>
    </location>
</feature>
<dbReference type="SUPFAM" id="SSF103473">
    <property type="entry name" value="MFS general substrate transporter"/>
    <property type="match status" value="1"/>
</dbReference>
<accession>A0A1D3CYS6</accession>
<keyword evidence="7 9" id="KW-0472">Membrane</keyword>
<dbReference type="PANTHER" id="PTHR20772:SF2">
    <property type="entry name" value="PROTEIN FMP42"/>
    <property type="match status" value="1"/>
</dbReference>
<keyword evidence="3" id="KW-0813">Transport</keyword>
<dbReference type="InParanoid" id="A0A1D3CYS6"/>
<evidence type="ECO:0000256" key="6">
    <source>
        <dbReference type="ARBA" id="ARBA00022989"/>
    </source>
</evidence>